<accession>A0A4U0TM98</accession>
<evidence type="ECO:0000313" key="3">
    <source>
        <dbReference type="Proteomes" id="UP000308549"/>
    </source>
</evidence>
<dbReference type="InterPro" id="IPR038883">
    <property type="entry name" value="AN11006-like"/>
</dbReference>
<feature type="compositionally biased region" description="Low complexity" evidence="1">
    <location>
        <begin position="295"/>
        <end position="319"/>
    </location>
</feature>
<protein>
    <submittedName>
        <fullName evidence="2">Uncharacterized protein</fullName>
    </submittedName>
</protein>
<reference evidence="2 3" key="1">
    <citation type="submission" date="2017-03" db="EMBL/GenBank/DDBJ databases">
        <title>Genomes of endolithic fungi from Antarctica.</title>
        <authorList>
            <person name="Coleine C."/>
            <person name="Masonjones S."/>
            <person name="Stajich J.E."/>
        </authorList>
    </citation>
    <scope>NUCLEOTIDE SEQUENCE [LARGE SCALE GENOMIC DNA]</scope>
    <source>
        <strain evidence="2 3">CCFEE 6315</strain>
    </source>
</reference>
<feature type="compositionally biased region" description="Basic and acidic residues" evidence="1">
    <location>
        <begin position="369"/>
        <end position="379"/>
    </location>
</feature>
<evidence type="ECO:0000256" key="1">
    <source>
        <dbReference type="SAM" id="MobiDB-lite"/>
    </source>
</evidence>
<feature type="compositionally biased region" description="Basic and acidic residues" evidence="1">
    <location>
        <begin position="332"/>
        <end position="343"/>
    </location>
</feature>
<dbReference type="Proteomes" id="UP000308549">
    <property type="component" value="Unassembled WGS sequence"/>
</dbReference>
<dbReference type="EMBL" id="NAJL01000061">
    <property type="protein sequence ID" value="TKA23091.1"/>
    <property type="molecule type" value="Genomic_DNA"/>
</dbReference>
<name>A0A4U0TM98_9PEZI</name>
<dbReference type="AlphaFoldDB" id="A0A4U0TM98"/>
<keyword evidence="3" id="KW-1185">Reference proteome</keyword>
<feature type="compositionally biased region" description="Basic and acidic residues" evidence="1">
    <location>
        <begin position="351"/>
        <end position="361"/>
    </location>
</feature>
<proteinExistence type="predicted"/>
<dbReference type="OrthoDB" id="3816007at2759"/>
<comment type="caution">
    <text evidence="2">The sequence shown here is derived from an EMBL/GenBank/DDBJ whole genome shotgun (WGS) entry which is preliminary data.</text>
</comment>
<feature type="region of interest" description="Disordered" evidence="1">
    <location>
        <begin position="248"/>
        <end position="379"/>
    </location>
</feature>
<gene>
    <name evidence="2" type="ORF">B0A50_07408</name>
</gene>
<organism evidence="2 3">
    <name type="scientific">Salinomyces thailandicus</name>
    <dbReference type="NCBI Taxonomy" id="706561"/>
    <lineage>
        <taxon>Eukaryota</taxon>
        <taxon>Fungi</taxon>
        <taxon>Dikarya</taxon>
        <taxon>Ascomycota</taxon>
        <taxon>Pezizomycotina</taxon>
        <taxon>Dothideomycetes</taxon>
        <taxon>Dothideomycetidae</taxon>
        <taxon>Mycosphaerellales</taxon>
        <taxon>Teratosphaeriaceae</taxon>
        <taxon>Salinomyces</taxon>
    </lineage>
</organism>
<evidence type="ECO:0000313" key="2">
    <source>
        <dbReference type="EMBL" id="TKA23091.1"/>
    </source>
</evidence>
<feature type="compositionally biased region" description="Basic and acidic residues" evidence="1">
    <location>
        <begin position="276"/>
        <end position="286"/>
    </location>
</feature>
<sequence>MDNSPLGTLPAELRNNIYSLVLHFQDPFVFAYKMHGNRTRFAKISKQRLPLALTATCKEVREHTTKLFYATNTFTFLDTDDNDATYIFDWFTAVIGRPSTAALRSLVFDSVDLEGHQRFRRRRTFTDGIDKMLMASVRRRAIEAPHCRFTLKAATEIKDYDASFRSTKDRRRIKVPLEVTFKGMESDWSAAIGELLKAAEGARTERLRLEVIQYERQLAKFKDGRGCHSAAATAADAAARANATFRRLKAKTPLANNDGKQDGGKEGKEGEEDNDDGKQDGGKEGKEGEEDSEGENQAARAADAAAATAADAAARANATFRRLKAKTPLANDDGKQDGGKEGKEGEEDNDDGKQDGGKEGKEGEEDSEGENHMDGVEKH</sequence>
<dbReference type="PANTHER" id="PTHR42085:SF1">
    <property type="entry name" value="F-BOX DOMAIN-CONTAINING PROTEIN"/>
    <property type="match status" value="1"/>
</dbReference>
<feature type="compositionally biased region" description="Basic and acidic residues" evidence="1">
    <location>
        <begin position="259"/>
        <end position="268"/>
    </location>
</feature>
<dbReference type="PANTHER" id="PTHR42085">
    <property type="entry name" value="F-BOX DOMAIN-CONTAINING PROTEIN"/>
    <property type="match status" value="1"/>
</dbReference>